<reference evidence="2" key="1">
    <citation type="submission" date="2023-10" db="EMBL/GenBank/DDBJ databases">
        <authorList>
            <person name="Chen Y."/>
            <person name="Shah S."/>
            <person name="Dougan E. K."/>
            <person name="Thang M."/>
            <person name="Chan C."/>
        </authorList>
    </citation>
    <scope>NUCLEOTIDE SEQUENCE [LARGE SCALE GENOMIC DNA]</scope>
</reference>
<dbReference type="Proteomes" id="UP001189429">
    <property type="component" value="Unassembled WGS sequence"/>
</dbReference>
<evidence type="ECO:0000313" key="3">
    <source>
        <dbReference type="Proteomes" id="UP001189429"/>
    </source>
</evidence>
<dbReference type="EMBL" id="CAUYUJ010010642">
    <property type="protein sequence ID" value="CAK0829893.1"/>
    <property type="molecule type" value="Genomic_DNA"/>
</dbReference>
<feature type="non-terminal residue" evidence="2">
    <location>
        <position position="324"/>
    </location>
</feature>
<evidence type="ECO:0000256" key="1">
    <source>
        <dbReference type="SAM" id="MobiDB-lite"/>
    </source>
</evidence>
<feature type="compositionally biased region" description="Low complexity" evidence="1">
    <location>
        <begin position="203"/>
        <end position="218"/>
    </location>
</feature>
<evidence type="ECO:0000313" key="2">
    <source>
        <dbReference type="EMBL" id="CAK0829893.1"/>
    </source>
</evidence>
<feature type="region of interest" description="Disordered" evidence="1">
    <location>
        <begin position="190"/>
        <end position="218"/>
    </location>
</feature>
<sequence length="324" mass="34757">DDAGSALQATKDKFKSTGIAFHEVEGPPASFGAVGVARDGKQGRLRHSDHRAWRLHLACRELERPGAPRAAWQIRVSPGHWIQRCLLLRPALSVFRLLYWFVDARAPGPPCPPPAGARREIQLFRGLIFQAVVFLDRPTSNPALCSDQFIPDKRPDAELEDTFAPGWAPGADGVLGETPGAAGVAVCPPPPPARARKSARGVPEGQPGPAARPAGLAAPDDLVDPARWVLIVELGRHDSRALSLGGNMSEMLSIENGRAVDLGLACARRRAAAGQIARGISWRRRHLDTGRSLSKAGSRKALLGAHRPGRRRVEVGWEGSTPSP</sequence>
<keyword evidence="3" id="KW-1185">Reference proteome</keyword>
<comment type="caution">
    <text evidence="2">The sequence shown here is derived from an EMBL/GenBank/DDBJ whole genome shotgun (WGS) entry which is preliminary data.</text>
</comment>
<organism evidence="2 3">
    <name type="scientific">Prorocentrum cordatum</name>
    <dbReference type="NCBI Taxonomy" id="2364126"/>
    <lineage>
        <taxon>Eukaryota</taxon>
        <taxon>Sar</taxon>
        <taxon>Alveolata</taxon>
        <taxon>Dinophyceae</taxon>
        <taxon>Prorocentrales</taxon>
        <taxon>Prorocentraceae</taxon>
        <taxon>Prorocentrum</taxon>
    </lineage>
</organism>
<proteinExistence type="predicted"/>
<feature type="non-terminal residue" evidence="2">
    <location>
        <position position="1"/>
    </location>
</feature>
<gene>
    <name evidence="2" type="ORF">PCOR1329_LOCUS28687</name>
</gene>
<accession>A0ABN9SD28</accession>
<protein>
    <submittedName>
        <fullName evidence="2">Uncharacterized protein</fullName>
    </submittedName>
</protein>
<name>A0ABN9SD28_9DINO</name>